<dbReference type="STRING" id="84029.CROST_24650"/>
<dbReference type="Gene3D" id="2.40.10.270">
    <property type="entry name" value="Bacteriophage SPP1 head-tail adaptor protein"/>
    <property type="match status" value="1"/>
</dbReference>
<dbReference type="RefSeq" id="WP_077834448.1">
    <property type="nucleotide sequence ID" value="NZ_CP096983.1"/>
</dbReference>
<protein>
    <submittedName>
        <fullName evidence="1">Uncharacterized protein</fullName>
    </submittedName>
</protein>
<evidence type="ECO:0000313" key="2">
    <source>
        <dbReference type="Proteomes" id="UP000190951"/>
    </source>
</evidence>
<sequence length="109" mass="12792">MVVDTGNLNKRITIGRTKIITNKGMQIKQFDSSTAIITWASVNGVGDNIFLADNNENNKNILNFIIRYRKNIEQQMLIKYKNDYYEIQGIDDYMEQHMFITLRTKRVNL</sequence>
<dbReference type="NCBIfam" id="TIGR01563">
    <property type="entry name" value="gp16_SPP1"/>
    <property type="match status" value="1"/>
</dbReference>
<evidence type="ECO:0000313" key="1">
    <source>
        <dbReference type="EMBL" id="URZ11803.1"/>
    </source>
</evidence>
<dbReference type="InterPro" id="IPR008767">
    <property type="entry name" value="Phage_SPP1_head-tail_adaptor"/>
</dbReference>
<gene>
    <name evidence="1" type="ORF">CROST_025200</name>
</gene>
<dbReference type="Proteomes" id="UP000190951">
    <property type="component" value="Chromosome"/>
</dbReference>
<reference evidence="1 2" key="1">
    <citation type="submission" date="2022-04" db="EMBL/GenBank/DDBJ databases">
        <title>Genome sequence of C. roseum typestrain.</title>
        <authorList>
            <person name="Poehlein A."/>
            <person name="Schoch T."/>
            <person name="Duerre P."/>
            <person name="Daniel R."/>
        </authorList>
    </citation>
    <scope>NUCLEOTIDE SEQUENCE [LARGE SCALE GENOMIC DNA]</scope>
    <source>
        <strain evidence="1 2">DSM 7320</strain>
    </source>
</reference>
<name>A0A1S8M2F8_9CLOT</name>
<proteinExistence type="predicted"/>
<dbReference type="AlphaFoldDB" id="A0A1S8M2F8"/>
<dbReference type="InterPro" id="IPR038666">
    <property type="entry name" value="SSP1_head-tail_sf"/>
</dbReference>
<dbReference type="EMBL" id="CP096983">
    <property type="protein sequence ID" value="URZ11803.1"/>
    <property type="molecule type" value="Genomic_DNA"/>
</dbReference>
<accession>A0A1S8M2F8</accession>
<dbReference type="Pfam" id="PF05521">
    <property type="entry name" value="Phage_HCP"/>
    <property type="match status" value="1"/>
</dbReference>
<keyword evidence="2" id="KW-1185">Reference proteome</keyword>
<dbReference type="KEGG" id="crw:CROST_025200"/>
<organism evidence="1 2">
    <name type="scientific">Clostridium felsineum</name>
    <dbReference type="NCBI Taxonomy" id="36839"/>
    <lineage>
        <taxon>Bacteria</taxon>
        <taxon>Bacillati</taxon>
        <taxon>Bacillota</taxon>
        <taxon>Clostridia</taxon>
        <taxon>Eubacteriales</taxon>
        <taxon>Clostridiaceae</taxon>
        <taxon>Clostridium</taxon>
    </lineage>
</organism>